<evidence type="ECO:0000313" key="11">
    <source>
        <dbReference type="EMBL" id="KIL62467.1"/>
    </source>
</evidence>
<organism evidence="11 12">
    <name type="scientific">Amanita muscaria (strain Koide BX008)</name>
    <dbReference type="NCBI Taxonomy" id="946122"/>
    <lineage>
        <taxon>Eukaryota</taxon>
        <taxon>Fungi</taxon>
        <taxon>Dikarya</taxon>
        <taxon>Basidiomycota</taxon>
        <taxon>Agaricomycotina</taxon>
        <taxon>Agaricomycetes</taxon>
        <taxon>Agaricomycetidae</taxon>
        <taxon>Agaricales</taxon>
        <taxon>Pluteineae</taxon>
        <taxon>Amanitaceae</taxon>
        <taxon>Amanita</taxon>
    </lineage>
</organism>
<evidence type="ECO:0000256" key="5">
    <source>
        <dbReference type="ARBA" id="ARBA00022490"/>
    </source>
</evidence>
<reference evidence="11 12" key="1">
    <citation type="submission" date="2014-04" db="EMBL/GenBank/DDBJ databases">
        <title>Evolutionary Origins and Diversification of the Mycorrhizal Mutualists.</title>
        <authorList>
            <consortium name="DOE Joint Genome Institute"/>
            <consortium name="Mycorrhizal Genomics Consortium"/>
            <person name="Kohler A."/>
            <person name="Kuo A."/>
            <person name="Nagy L.G."/>
            <person name="Floudas D."/>
            <person name="Copeland A."/>
            <person name="Barry K.W."/>
            <person name="Cichocki N."/>
            <person name="Veneault-Fourrey C."/>
            <person name="LaButti K."/>
            <person name="Lindquist E.A."/>
            <person name="Lipzen A."/>
            <person name="Lundell T."/>
            <person name="Morin E."/>
            <person name="Murat C."/>
            <person name="Riley R."/>
            <person name="Ohm R."/>
            <person name="Sun H."/>
            <person name="Tunlid A."/>
            <person name="Henrissat B."/>
            <person name="Grigoriev I.V."/>
            <person name="Hibbett D.S."/>
            <person name="Martin F."/>
        </authorList>
    </citation>
    <scope>NUCLEOTIDE SEQUENCE [LARGE SCALE GENOMIC DNA]</scope>
    <source>
        <strain evidence="11 12">Koide BX008</strain>
    </source>
</reference>
<proteinExistence type="inferred from homology"/>
<feature type="region of interest" description="Disordered" evidence="9">
    <location>
        <begin position="1"/>
        <end position="34"/>
    </location>
</feature>
<protein>
    <recommendedName>
        <fullName evidence="4">Signal recognition particle subunit SRP72</fullName>
    </recommendedName>
</protein>
<dbReference type="EMBL" id="KN818270">
    <property type="protein sequence ID" value="KIL62467.1"/>
    <property type="molecule type" value="Genomic_DNA"/>
</dbReference>
<evidence type="ECO:0000256" key="9">
    <source>
        <dbReference type="SAM" id="MobiDB-lite"/>
    </source>
</evidence>
<dbReference type="AlphaFoldDB" id="A0A0C2WLL2"/>
<dbReference type="InterPro" id="IPR013699">
    <property type="entry name" value="Signal_recog_part_SRP72_RNA-bd"/>
</dbReference>
<feature type="compositionally biased region" description="Polar residues" evidence="9">
    <location>
        <begin position="1"/>
        <end position="12"/>
    </location>
</feature>
<keyword evidence="5" id="KW-0963">Cytoplasm</keyword>
<evidence type="ECO:0000256" key="8">
    <source>
        <dbReference type="ARBA" id="ARBA00023274"/>
    </source>
</evidence>
<keyword evidence="6" id="KW-0256">Endoplasmic reticulum</keyword>
<dbReference type="PANTHER" id="PTHR14094">
    <property type="entry name" value="SIGNAL RECOGNITION PARTICLE 72"/>
    <property type="match status" value="1"/>
</dbReference>
<evidence type="ECO:0000256" key="7">
    <source>
        <dbReference type="ARBA" id="ARBA00023135"/>
    </source>
</evidence>
<dbReference type="GO" id="GO:0005783">
    <property type="term" value="C:endoplasmic reticulum"/>
    <property type="evidence" value="ECO:0007669"/>
    <property type="project" value="UniProtKB-SubCell"/>
</dbReference>
<feature type="compositionally biased region" description="Polar residues" evidence="9">
    <location>
        <begin position="305"/>
        <end position="321"/>
    </location>
</feature>
<evidence type="ECO:0000256" key="4">
    <source>
        <dbReference type="ARBA" id="ARBA00018350"/>
    </source>
</evidence>
<accession>A0A0C2WLL2</accession>
<comment type="subcellular location">
    <subcellularLocation>
        <location evidence="2">Cytoplasm</location>
    </subcellularLocation>
    <subcellularLocation>
        <location evidence="1">Endoplasmic reticulum</location>
    </subcellularLocation>
</comment>
<evidence type="ECO:0000256" key="2">
    <source>
        <dbReference type="ARBA" id="ARBA00004496"/>
    </source>
</evidence>
<dbReference type="PANTHER" id="PTHR14094:SF9">
    <property type="entry name" value="SIGNAL RECOGNITION PARTICLE SUBUNIT SRP72"/>
    <property type="match status" value="1"/>
</dbReference>
<evidence type="ECO:0000313" key="12">
    <source>
        <dbReference type="Proteomes" id="UP000054549"/>
    </source>
</evidence>
<dbReference type="Gene3D" id="1.25.40.10">
    <property type="entry name" value="Tetratricopeptide repeat domain"/>
    <property type="match status" value="1"/>
</dbReference>
<dbReference type="InterPro" id="IPR011990">
    <property type="entry name" value="TPR-like_helical_dom_sf"/>
</dbReference>
<keyword evidence="8" id="KW-0687">Ribonucleoprotein</keyword>
<evidence type="ECO:0000256" key="3">
    <source>
        <dbReference type="ARBA" id="ARBA00007676"/>
    </source>
</evidence>
<sequence length="332" mass="36299">MTTAASASNTVSGKRKPAEKGPARKSRQKQPPSIPERLKRLFTSLCAQIDGGHFHNAIKTCDKVLGLDSRDADALQTKLFLLLQTEQYNPALELIDSQEDAAKYAFEKAYTLYRLQRESEASQKLEEFKVQKGTDRGIIHLEAQMASDRYQDYRQGDYQAAVDLYNQLLDTAEPNSEEQSDILTNLQASQQHLDFINAGFLQSLDSLPSYISAEIESAPPPQITFSTLPATLPSAIIGSHADDQQPKPAAKKTRKSRIPPGVIPGVTPPPDPERWLKKSERSTFQQAKRRKGAGGGGATQGAANPDNSTQITSTGAISHTPKSGGSKGKKRR</sequence>
<evidence type="ECO:0000256" key="6">
    <source>
        <dbReference type="ARBA" id="ARBA00022824"/>
    </source>
</evidence>
<keyword evidence="12" id="KW-1185">Reference proteome</keyword>
<feature type="compositionally biased region" description="Basic and acidic residues" evidence="9">
    <location>
        <begin position="271"/>
        <end position="281"/>
    </location>
</feature>
<dbReference type="GO" id="GO:0006614">
    <property type="term" value="P:SRP-dependent cotranslational protein targeting to membrane"/>
    <property type="evidence" value="ECO:0007669"/>
    <property type="project" value="InterPro"/>
</dbReference>
<dbReference type="GO" id="GO:0005786">
    <property type="term" value="C:signal recognition particle, endoplasmic reticulum targeting"/>
    <property type="evidence" value="ECO:0007669"/>
    <property type="project" value="UniProtKB-KW"/>
</dbReference>
<dbReference type="HOGENOM" id="CLU_052873_0_0_1"/>
<evidence type="ECO:0000259" key="10">
    <source>
        <dbReference type="Pfam" id="PF08492"/>
    </source>
</evidence>
<dbReference type="InterPro" id="IPR026270">
    <property type="entry name" value="SRP72"/>
</dbReference>
<dbReference type="STRING" id="946122.A0A0C2WLL2"/>
<name>A0A0C2WLL2_AMAMK</name>
<dbReference type="OrthoDB" id="5421607at2759"/>
<feature type="region of interest" description="Disordered" evidence="9">
    <location>
        <begin position="238"/>
        <end position="332"/>
    </location>
</feature>
<comment type="similarity">
    <text evidence="3">Belongs to the SRP72 family.</text>
</comment>
<dbReference type="Pfam" id="PF08492">
    <property type="entry name" value="SRP72"/>
    <property type="match status" value="1"/>
</dbReference>
<evidence type="ECO:0000256" key="1">
    <source>
        <dbReference type="ARBA" id="ARBA00004240"/>
    </source>
</evidence>
<gene>
    <name evidence="11" type="ORF">M378DRAFT_81199</name>
</gene>
<keyword evidence="7" id="KW-0733">Signal recognition particle</keyword>
<dbReference type="GO" id="GO:0008312">
    <property type="term" value="F:7S RNA binding"/>
    <property type="evidence" value="ECO:0007669"/>
    <property type="project" value="InterPro"/>
</dbReference>
<dbReference type="SUPFAM" id="SSF48452">
    <property type="entry name" value="TPR-like"/>
    <property type="match status" value="1"/>
</dbReference>
<dbReference type="InParanoid" id="A0A0C2WLL2"/>
<dbReference type="GO" id="GO:0043022">
    <property type="term" value="F:ribosome binding"/>
    <property type="evidence" value="ECO:0007669"/>
    <property type="project" value="TreeGrafter"/>
</dbReference>
<feature type="domain" description="Signal recognition particle SRP72 subunit RNA-binding" evidence="10">
    <location>
        <begin position="243"/>
        <end position="285"/>
    </location>
</feature>
<dbReference type="Proteomes" id="UP000054549">
    <property type="component" value="Unassembled WGS sequence"/>
</dbReference>